<feature type="transmembrane region" description="Helical" evidence="7">
    <location>
        <begin position="267"/>
        <end position="286"/>
    </location>
</feature>
<evidence type="ECO:0000256" key="4">
    <source>
        <dbReference type="ARBA" id="ARBA00022692"/>
    </source>
</evidence>
<dbReference type="CDD" id="cd06261">
    <property type="entry name" value="TM_PBP2"/>
    <property type="match status" value="1"/>
</dbReference>
<dbReference type="PANTHER" id="PTHR43744">
    <property type="entry name" value="ABC TRANSPORTER PERMEASE PROTEIN MG189-RELATED-RELATED"/>
    <property type="match status" value="1"/>
</dbReference>
<evidence type="ECO:0000256" key="1">
    <source>
        <dbReference type="ARBA" id="ARBA00004651"/>
    </source>
</evidence>
<dbReference type="SUPFAM" id="SSF161098">
    <property type="entry name" value="MetI-like"/>
    <property type="match status" value="1"/>
</dbReference>
<evidence type="ECO:0000256" key="5">
    <source>
        <dbReference type="ARBA" id="ARBA00022989"/>
    </source>
</evidence>
<proteinExistence type="inferred from homology"/>
<evidence type="ECO:0000256" key="7">
    <source>
        <dbReference type="RuleBase" id="RU363032"/>
    </source>
</evidence>
<keyword evidence="3" id="KW-1003">Cell membrane</keyword>
<dbReference type="Gene3D" id="1.10.3720.10">
    <property type="entry name" value="MetI-like"/>
    <property type="match status" value="1"/>
</dbReference>
<evidence type="ECO:0000313" key="10">
    <source>
        <dbReference type="Proteomes" id="UP000051307"/>
    </source>
</evidence>
<dbReference type="GO" id="GO:0055085">
    <property type="term" value="P:transmembrane transport"/>
    <property type="evidence" value="ECO:0007669"/>
    <property type="project" value="InterPro"/>
</dbReference>
<dbReference type="PANTHER" id="PTHR43744:SF3">
    <property type="entry name" value="LACTOSE TRANSPORT SYSTEM PERMEASE PROTEIN LACG"/>
    <property type="match status" value="1"/>
</dbReference>
<keyword evidence="2 7" id="KW-0813">Transport</keyword>
<dbReference type="EMBL" id="AZFU01000017">
    <property type="protein sequence ID" value="KRM04780.1"/>
    <property type="molecule type" value="Genomic_DNA"/>
</dbReference>
<dbReference type="eggNOG" id="COG0395">
    <property type="taxonomic scope" value="Bacteria"/>
</dbReference>
<comment type="subcellular location">
    <subcellularLocation>
        <location evidence="1 7">Cell membrane</location>
        <topology evidence="1 7">Multi-pass membrane protein</topology>
    </subcellularLocation>
</comment>
<sequence>MNQNENRREKEIAAQAVDEIPVNKHKHYTAGQIFWKVLKYAFLILVSLCTLIPIVVVVLGSFKTQAEFLHGNVFALPKSWSFENYKTAFIDGGMLEGFRNTGFILIVSMLGKIFFGAMFAYAVNRFDFKLKKPIMTLFLLAMLIPAIASQVATFQIINGMGLFDTIWSVILLNLGTDAMSIYIFLQYLREIPYSLDEAALLEGATYFQIFRKVIMPLLKAPIVTIIIISGVGIYNDFYNPLLYMPDDSLKVISTALYAFKGPYGTNWPVILAGVIIVMLPILILFLTCQKYIYNGVSGAVK</sequence>
<keyword evidence="6 7" id="KW-0472">Membrane</keyword>
<name>A0A0R1VTD4_9LACO</name>
<evidence type="ECO:0000313" key="9">
    <source>
        <dbReference type="EMBL" id="KRM04780.1"/>
    </source>
</evidence>
<dbReference type="InterPro" id="IPR000515">
    <property type="entry name" value="MetI-like"/>
</dbReference>
<organism evidence="9 10">
    <name type="scientific">Lactobacillus kitasatonis DSM 16761 = JCM 1039</name>
    <dbReference type="NCBI Taxonomy" id="1423767"/>
    <lineage>
        <taxon>Bacteria</taxon>
        <taxon>Bacillati</taxon>
        <taxon>Bacillota</taxon>
        <taxon>Bacilli</taxon>
        <taxon>Lactobacillales</taxon>
        <taxon>Lactobacillaceae</taxon>
        <taxon>Lactobacillus</taxon>
    </lineage>
</organism>
<gene>
    <name evidence="9" type="ORF">FC59_GL000469</name>
</gene>
<evidence type="ECO:0000256" key="2">
    <source>
        <dbReference type="ARBA" id="ARBA00022448"/>
    </source>
</evidence>
<feature type="domain" description="ABC transmembrane type-1" evidence="8">
    <location>
        <begin position="98"/>
        <end position="288"/>
    </location>
</feature>
<accession>A0A0R1VTD4</accession>
<evidence type="ECO:0000256" key="3">
    <source>
        <dbReference type="ARBA" id="ARBA00022475"/>
    </source>
</evidence>
<dbReference type="RefSeq" id="WP_025015190.1">
    <property type="nucleotide sequence ID" value="NZ_AZFU01000017.1"/>
</dbReference>
<dbReference type="InterPro" id="IPR035906">
    <property type="entry name" value="MetI-like_sf"/>
</dbReference>
<evidence type="ECO:0000259" key="8">
    <source>
        <dbReference type="PROSITE" id="PS50928"/>
    </source>
</evidence>
<feature type="transmembrane region" description="Helical" evidence="7">
    <location>
        <begin position="134"/>
        <end position="154"/>
    </location>
</feature>
<dbReference type="Proteomes" id="UP000051307">
    <property type="component" value="Unassembled WGS sequence"/>
</dbReference>
<evidence type="ECO:0000256" key="6">
    <source>
        <dbReference type="ARBA" id="ARBA00023136"/>
    </source>
</evidence>
<feature type="transmembrane region" description="Helical" evidence="7">
    <location>
        <begin position="166"/>
        <end position="185"/>
    </location>
</feature>
<dbReference type="GO" id="GO:0005886">
    <property type="term" value="C:plasma membrane"/>
    <property type="evidence" value="ECO:0007669"/>
    <property type="project" value="UniProtKB-SubCell"/>
</dbReference>
<protein>
    <submittedName>
        <fullName evidence="9">ABC superfamily ATP binding cassette transporter, membrane protein</fullName>
    </submittedName>
</protein>
<keyword evidence="5 7" id="KW-1133">Transmembrane helix</keyword>
<reference evidence="9 10" key="1">
    <citation type="journal article" date="2015" name="Genome Announc.">
        <title>Expanding the biotechnology potential of lactobacilli through comparative genomics of 213 strains and associated genera.</title>
        <authorList>
            <person name="Sun Z."/>
            <person name="Harris H.M."/>
            <person name="McCann A."/>
            <person name="Guo C."/>
            <person name="Argimon S."/>
            <person name="Zhang W."/>
            <person name="Yang X."/>
            <person name="Jeffery I.B."/>
            <person name="Cooney J.C."/>
            <person name="Kagawa T.F."/>
            <person name="Liu W."/>
            <person name="Song Y."/>
            <person name="Salvetti E."/>
            <person name="Wrobel A."/>
            <person name="Rasinkangas P."/>
            <person name="Parkhill J."/>
            <person name="Rea M.C."/>
            <person name="O'Sullivan O."/>
            <person name="Ritari J."/>
            <person name="Douillard F.P."/>
            <person name="Paul Ross R."/>
            <person name="Yang R."/>
            <person name="Briner A.E."/>
            <person name="Felis G.E."/>
            <person name="de Vos W.M."/>
            <person name="Barrangou R."/>
            <person name="Klaenhammer T.R."/>
            <person name="Caufield P.W."/>
            <person name="Cui Y."/>
            <person name="Zhang H."/>
            <person name="O'Toole P.W."/>
        </authorList>
    </citation>
    <scope>NUCLEOTIDE SEQUENCE [LARGE SCALE GENOMIC DNA]</scope>
    <source>
        <strain evidence="9 10">DSM 16761</strain>
    </source>
</reference>
<keyword evidence="4 7" id="KW-0812">Transmembrane</keyword>
<dbReference type="Pfam" id="PF00528">
    <property type="entry name" value="BPD_transp_1"/>
    <property type="match status" value="1"/>
</dbReference>
<comment type="caution">
    <text evidence="9">The sequence shown here is derived from an EMBL/GenBank/DDBJ whole genome shotgun (WGS) entry which is preliminary data.</text>
</comment>
<comment type="similarity">
    <text evidence="7">Belongs to the binding-protein-dependent transport system permease family.</text>
</comment>
<feature type="transmembrane region" description="Helical" evidence="7">
    <location>
        <begin position="217"/>
        <end position="234"/>
    </location>
</feature>
<dbReference type="PATRIC" id="fig|1423767.3.peg.485"/>
<dbReference type="PROSITE" id="PS50928">
    <property type="entry name" value="ABC_TM1"/>
    <property type="match status" value="1"/>
</dbReference>
<feature type="transmembrane region" description="Helical" evidence="7">
    <location>
        <begin position="40"/>
        <end position="62"/>
    </location>
</feature>
<feature type="transmembrane region" description="Helical" evidence="7">
    <location>
        <begin position="102"/>
        <end position="122"/>
    </location>
</feature>
<dbReference type="AlphaFoldDB" id="A0A0R1VTD4"/>